<sequence>MSQESKSEDNKLVPLRHSRSASRADAEIEITEDKLRSVLRETLAEALDKRKDTMSEDKLRGILFDVVDQRITRLENSIHQVISQFEAVRSGEAEDAALRVTTDDSATDLALAEINLPREDFYPYTATLLADKLKIAVHHVSKMVKKFDLKDNSRYHCVFRTGRVSKTDKWSEGTFLRLKTALDSGEYLIPD</sequence>
<keyword evidence="3" id="KW-1185">Reference proteome</keyword>
<feature type="compositionally biased region" description="Basic and acidic residues" evidence="1">
    <location>
        <begin position="1"/>
        <end position="11"/>
    </location>
</feature>
<accession>A0ABV0KJP1</accession>
<name>A0ABV0KJP1_9CYAN</name>
<evidence type="ECO:0000256" key="1">
    <source>
        <dbReference type="SAM" id="MobiDB-lite"/>
    </source>
</evidence>
<evidence type="ECO:0000313" key="2">
    <source>
        <dbReference type="EMBL" id="MEP1059467.1"/>
    </source>
</evidence>
<evidence type="ECO:0000313" key="3">
    <source>
        <dbReference type="Proteomes" id="UP001476950"/>
    </source>
</evidence>
<protein>
    <submittedName>
        <fullName evidence="2">Uncharacterized protein</fullName>
    </submittedName>
</protein>
<dbReference type="Proteomes" id="UP001476950">
    <property type="component" value="Unassembled WGS sequence"/>
</dbReference>
<dbReference type="RefSeq" id="WP_190446436.1">
    <property type="nucleotide sequence ID" value="NZ_JAMPLM010000011.1"/>
</dbReference>
<organism evidence="2 3">
    <name type="scientific">Stenomitos frigidus AS-A4</name>
    <dbReference type="NCBI Taxonomy" id="2933935"/>
    <lineage>
        <taxon>Bacteria</taxon>
        <taxon>Bacillati</taxon>
        <taxon>Cyanobacteriota</taxon>
        <taxon>Cyanophyceae</taxon>
        <taxon>Leptolyngbyales</taxon>
        <taxon>Leptolyngbyaceae</taxon>
        <taxon>Stenomitos</taxon>
    </lineage>
</organism>
<reference evidence="2 3" key="1">
    <citation type="submission" date="2022-04" db="EMBL/GenBank/DDBJ databases">
        <title>Positive selection, recombination, and allopatry shape intraspecific diversity of widespread and dominant cyanobacteria.</title>
        <authorList>
            <person name="Wei J."/>
            <person name="Shu W."/>
            <person name="Hu C."/>
        </authorList>
    </citation>
    <scope>NUCLEOTIDE SEQUENCE [LARGE SCALE GENOMIC DNA]</scope>
    <source>
        <strain evidence="2 3">AS-A4</strain>
    </source>
</reference>
<feature type="region of interest" description="Disordered" evidence="1">
    <location>
        <begin position="1"/>
        <end position="25"/>
    </location>
</feature>
<gene>
    <name evidence="2" type="ORF">NDI38_13550</name>
</gene>
<proteinExistence type="predicted"/>
<dbReference type="EMBL" id="JAMPLM010000011">
    <property type="protein sequence ID" value="MEP1059467.1"/>
    <property type="molecule type" value="Genomic_DNA"/>
</dbReference>
<comment type="caution">
    <text evidence="2">The sequence shown here is derived from an EMBL/GenBank/DDBJ whole genome shotgun (WGS) entry which is preliminary data.</text>
</comment>